<comment type="caution">
    <text evidence="4">The sequence shown here is derived from an EMBL/GenBank/DDBJ whole genome shotgun (WGS) entry which is preliminary data.</text>
</comment>
<feature type="DNA-binding region" description="H-T-H motif" evidence="2">
    <location>
        <begin position="34"/>
        <end position="53"/>
    </location>
</feature>
<evidence type="ECO:0000313" key="4">
    <source>
        <dbReference type="EMBL" id="MDQ7938304.1"/>
    </source>
</evidence>
<keyword evidence="1 2" id="KW-0238">DNA-binding</keyword>
<dbReference type="SUPFAM" id="SSF46689">
    <property type="entry name" value="Homeodomain-like"/>
    <property type="match status" value="1"/>
</dbReference>
<name>A0ABU1ABG0_9LACO</name>
<protein>
    <submittedName>
        <fullName evidence="4">TetR/AcrR family transcriptional regulator</fullName>
    </submittedName>
</protein>
<dbReference type="InterPro" id="IPR009057">
    <property type="entry name" value="Homeodomain-like_sf"/>
</dbReference>
<dbReference type="RefSeq" id="WP_308703995.1">
    <property type="nucleotide sequence ID" value="NZ_AP027463.1"/>
</dbReference>
<evidence type="ECO:0000256" key="2">
    <source>
        <dbReference type="PROSITE-ProRule" id="PRU00335"/>
    </source>
</evidence>
<dbReference type="EMBL" id="JAVCWF010000001">
    <property type="protein sequence ID" value="MDQ7938304.1"/>
    <property type="molecule type" value="Genomic_DNA"/>
</dbReference>
<evidence type="ECO:0000259" key="3">
    <source>
        <dbReference type="PROSITE" id="PS50977"/>
    </source>
</evidence>
<reference evidence="4 5" key="1">
    <citation type="journal article" date="2023" name="Int. J. Syst. Evol. Microbiol.">
        <title>Lactiplantibacillus brownii sp. nov., a novel psychrotolerant species isolated from sauerkraut.</title>
        <authorList>
            <person name="Heng Y.C."/>
            <person name="Silvaraju S."/>
            <person name="Lee J.K.Y."/>
            <person name="Kittelmann S."/>
        </authorList>
    </citation>
    <scope>NUCLEOTIDE SEQUENCE [LARGE SCALE GENOMIC DNA]</scope>
    <source>
        <strain evidence="4 5">WILCCON 0030</strain>
    </source>
</reference>
<dbReference type="PANTHER" id="PTHR43479:SF7">
    <property type="entry name" value="TETR-FAMILY TRANSCRIPTIONAL REGULATOR"/>
    <property type="match status" value="1"/>
</dbReference>
<evidence type="ECO:0000256" key="1">
    <source>
        <dbReference type="ARBA" id="ARBA00023125"/>
    </source>
</evidence>
<dbReference type="Gene3D" id="1.10.357.10">
    <property type="entry name" value="Tetracycline Repressor, domain 2"/>
    <property type="match status" value="1"/>
</dbReference>
<dbReference type="InterPro" id="IPR050624">
    <property type="entry name" value="HTH-type_Tx_Regulator"/>
</dbReference>
<feature type="domain" description="HTH tetR-type" evidence="3">
    <location>
        <begin position="11"/>
        <end position="71"/>
    </location>
</feature>
<evidence type="ECO:0000313" key="5">
    <source>
        <dbReference type="Proteomes" id="UP001227831"/>
    </source>
</evidence>
<accession>A0ABU1ABG0</accession>
<gene>
    <name evidence="4" type="ORF">RA086_11860</name>
</gene>
<dbReference type="PANTHER" id="PTHR43479">
    <property type="entry name" value="ACREF/ENVCD OPERON REPRESSOR-RELATED"/>
    <property type="match status" value="1"/>
</dbReference>
<dbReference type="InterPro" id="IPR001647">
    <property type="entry name" value="HTH_TetR"/>
</dbReference>
<dbReference type="Proteomes" id="UP001227831">
    <property type="component" value="Unassembled WGS sequence"/>
</dbReference>
<dbReference type="PROSITE" id="PS50977">
    <property type="entry name" value="HTH_TETR_2"/>
    <property type="match status" value="1"/>
</dbReference>
<proteinExistence type="predicted"/>
<keyword evidence="5" id="KW-1185">Reference proteome</keyword>
<organism evidence="4 5">
    <name type="scientific">Lactiplantibacillus brownii</name>
    <dbReference type="NCBI Taxonomy" id="3069269"/>
    <lineage>
        <taxon>Bacteria</taxon>
        <taxon>Bacillati</taxon>
        <taxon>Bacillota</taxon>
        <taxon>Bacilli</taxon>
        <taxon>Lactobacillales</taxon>
        <taxon>Lactobacillaceae</taxon>
        <taxon>Lactiplantibacillus</taxon>
    </lineage>
</organism>
<sequence>MVATKNNRRAKYSRQTIEDTVLELLETKPVTAISVTEVCQRADVNRTTFYRHYTDIPQCLESIELEFLNSYPFDKQASPMANVESILTAFYQQPRLSNLVFVEGKTKLLARMRMTTPEDIPTTDPYQMVYIWGGVKDIIRYWVKRGMPETPKALTQIIFDNVQAKHLPPLKPNC</sequence>